<evidence type="ECO:0000256" key="3">
    <source>
        <dbReference type="ARBA" id="ARBA00022741"/>
    </source>
</evidence>
<evidence type="ECO:0000259" key="7">
    <source>
        <dbReference type="PROSITE" id="PS50011"/>
    </source>
</evidence>
<dbReference type="OrthoDB" id="4062651at2759"/>
<feature type="region of interest" description="Disordered" evidence="6">
    <location>
        <begin position="231"/>
        <end position="268"/>
    </location>
</feature>
<dbReference type="InterPro" id="IPR000719">
    <property type="entry name" value="Prot_kinase_dom"/>
</dbReference>
<gene>
    <name evidence="8" type="ORF">BSAL_44300</name>
</gene>
<evidence type="ECO:0000313" key="9">
    <source>
        <dbReference type="Proteomes" id="UP000051952"/>
    </source>
</evidence>
<dbReference type="PANTHER" id="PTHR43671:SF13">
    <property type="entry name" value="SERINE_THREONINE-PROTEIN KINASE NEK2"/>
    <property type="match status" value="1"/>
</dbReference>
<keyword evidence="2" id="KW-0808">Transferase</keyword>
<keyword evidence="4 8" id="KW-0418">Kinase</keyword>
<evidence type="ECO:0000256" key="2">
    <source>
        <dbReference type="ARBA" id="ARBA00022679"/>
    </source>
</evidence>
<sequence>MAFQVCCGLQYLHERGISPRDIKPENILQTSDGQYMIGDFGISVARRRKSSSGGSSTALSSSNTMLADDRAIGVGTPLFMAPELTACLSSSSHEEENDSSLVRPLMEDDKKRGEEEKLAAADMWALGVTIMSLAAGRCPIRDPVEFVKNPHEESELARSKFIDTMAKISLSCCSKVCQDGREAWCQCVSELLSLDASARPTASTLRKLSKTLNNKTLCKECALASCCVPSDTVGTTTSSSNTTSGTGTPRRQSLASAQNGGGPLPAAELKRRRETLRVAFESWGSESTMSAYRQIRVFRSDDPEDNYIAHSGGGVEFVDTSALTLKQSYTKR</sequence>
<dbReference type="Pfam" id="PF00069">
    <property type="entry name" value="Pkinase"/>
    <property type="match status" value="1"/>
</dbReference>
<reference evidence="9" key="1">
    <citation type="submission" date="2015-09" db="EMBL/GenBank/DDBJ databases">
        <authorList>
            <consortium name="Pathogen Informatics"/>
        </authorList>
    </citation>
    <scope>NUCLEOTIDE SEQUENCE [LARGE SCALE GENOMIC DNA]</scope>
    <source>
        <strain evidence="9">Lake Konstanz</strain>
    </source>
</reference>
<evidence type="ECO:0000256" key="6">
    <source>
        <dbReference type="SAM" id="MobiDB-lite"/>
    </source>
</evidence>
<proteinExistence type="predicted"/>
<protein>
    <recommendedName>
        <fullName evidence="1">non-specific serine/threonine protein kinase</fullName>
        <ecNumber evidence="1">2.7.11.1</ecNumber>
    </recommendedName>
</protein>
<organism evidence="8 9">
    <name type="scientific">Bodo saltans</name>
    <name type="common">Flagellated protozoan</name>
    <dbReference type="NCBI Taxonomy" id="75058"/>
    <lineage>
        <taxon>Eukaryota</taxon>
        <taxon>Discoba</taxon>
        <taxon>Euglenozoa</taxon>
        <taxon>Kinetoplastea</taxon>
        <taxon>Metakinetoplastina</taxon>
        <taxon>Eubodonida</taxon>
        <taxon>Bodonidae</taxon>
        <taxon>Bodo</taxon>
    </lineage>
</organism>
<dbReference type="AlphaFoldDB" id="A0A0S4JYL7"/>
<dbReference type="GO" id="GO:0004674">
    <property type="term" value="F:protein serine/threonine kinase activity"/>
    <property type="evidence" value="ECO:0007669"/>
    <property type="project" value="UniProtKB-EC"/>
</dbReference>
<evidence type="ECO:0000256" key="4">
    <source>
        <dbReference type="ARBA" id="ARBA00022777"/>
    </source>
</evidence>
<evidence type="ECO:0000256" key="5">
    <source>
        <dbReference type="ARBA" id="ARBA00022840"/>
    </source>
</evidence>
<keyword evidence="5" id="KW-0067">ATP-binding</keyword>
<dbReference type="EMBL" id="CYKH01002185">
    <property type="protein sequence ID" value="CUG93693.1"/>
    <property type="molecule type" value="Genomic_DNA"/>
</dbReference>
<keyword evidence="9" id="KW-1185">Reference proteome</keyword>
<dbReference type="Gene3D" id="1.10.510.10">
    <property type="entry name" value="Transferase(Phosphotransferase) domain 1"/>
    <property type="match status" value="1"/>
</dbReference>
<name>A0A0S4JYL7_BODSA</name>
<accession>A0A0S4JYL7</accession>
<evidence type="ECO:0000256" key="1">
    <source>
        <dbReference type="ARBA" id="ARBA00012513"/>
    </source>
</evidence>
<dbReference type="Proteomes" id="UP000051952">
    <property type="component" value="Unassembled WGS sequence"/>
</dbReference>
<dbReference type="VEuPathDB" id="TriTrypDB:BSAL_44300"/>
<dbReference type="EC" id="2.7.11.1" evidence="1"/>
<feature type="domain" description="Protein kinase" evidence="7">
    <location>
        <begin position="1"/>
        <end position="212"/>
    </location>
</feature>
<dbReference type="PANTHER" id="PTHR43671">
    <property type="entry name" value="SERINE/THREONINE-PROTEIN KINASE NEK"/>
    <property type="match status" value="1"/>
</dbReference>
<feature type="compositionally biased region" description="Polar residues" evidence="6">
    <location>
        <begin position="249"/>
        <end position="258"/>
    </location>
</feature>
<dbReference type="InterPro" id="IPR011009">
    <property type="entry name" value="Kinase-like_dom_sf"/>
</dbReference>
<dbReference type="GO" id="GO:0005524">
    <property type="term" value="F:ATP binding"/>
    <property type="evidence" value="ECO:0007669"/>
    <property type="project" value="UniProtKB-KW"/>
</dbReference>
<feature type="compositionally biased region" description="Low complexity" evidence="6">
    <location>
        <begin position="231"/>
        <end position="248"/>
    </location>
</feature>
<dbReference type="SMART" id="SM00220">
    <property type="entry name" value="S_TKc"/>
    <property type="match status" value="1"/>
</dbReference>
<dbReference type="InterPro" id="IPR050660">
    <property type="entry name" value="NEK_Ser/Thr_kinase"/>
</dbReference>
<keyword evidence="3" id="KW-0547">Nucleotide-binding</keyword>
<evidence type="ECO:0000313" key="8">
    <source>
        <dbReference type="EMBL" id="CUG93693.1"/>
    </source>
</evidence>
<dbReference type="PROSITE" id="PS50011">
    <property type="entry name" value="PROTEIN_KINASE_DOM"/>
    <property type="match status" value="1"/>
</dbReference>
<dbReference type="SUPFAM" id="SSF56112">
    <property type="entry name" value="Protein kinase-like (PK-like)"/>
    <property type="match status" value="1"/>
</dbReference>